<accession>A0A1P9WW00</accession>
<dbReference type="Pfam" id="PF14322">
    <property type="entry name" value="SusD-like_3"/>
    <property type="match status" value="1"/>
</dbReference>
<dbReference type="InterPro" id="IPR012944">
    <property type="entry name" value="SusD_RagB_dom"/>
</dbReference>
<dbReference type="InterPro" id="IPR011990">
    <property type="entry name" value="TPR-like_helical_dom_sf"/>
</dbReference>
<dbReference type="InterPro" id="IPR033985">
    <property type="entry name" value="SusD-like_N"/>
</dbReference>
<feature type="domain" description="RagB/SusD" evidence="7">
    <location>
        <begin position="351"/>
        <end position="518"/>
    </location>
</feature>
<feature type="signal peptide" evidence="6">
    <location>
        <begin position="1"/>
        <end position="20"/>
    </location>
</feature>
<evidence type="ECO:0000256" key="5">
    <source>
        <dbReference type="ARBA" id="ARBA00023237"/>
    </source>
</evidence>
<evidence type="ECO:0000256" key="2">
    <source>
        <dbReference type="ARBA" id="ARBA00006275"/>
    </source>
</evidence>
<proteinExistence type="inferred from homology"/>
<keyword evidence="3 6" id="KW-0732">Signal</keyword>
<name>A0A1P9WW00_9BACT</name>
<dbReference type="AlphaFoldDB" id="A0A1P9WW00"/>
<evidence type="ECO:0000259" key="8">
    <source>
        <dbReference type="Pfam" id="PF14322"/>
    </source>
</evidence>
<evidence type="ECO:0000256" key="1">
    <source>
        <dbReference type="ARBA" id="ARBA00004442"/>
    </source>
</evidence>
<dbReference type="OrthoDB" id="636214at2"/>
<dbReference type="CDD" id="cd08977">
    <property type="entry name" value="SusD"/>
    <property type="match status" value="1"/>
</dbReference>
<sequence length="521" mass="57945">MTFKLHKPLSMLLLSGALLLGPTSCKDFLEEQAPSALTPDSFYTIPDHAEAAIAAVYADLRGMYGGAGIFSSTWQMLEAPTGTSTTETAQNSDLNNLYSLVYDGNTAHIINAWGSLYRVIANANLVLDKVPGITPMNADQKARILAEARFLRAYAYFHAVRLWGDVPLITKPQDTTTEDFNPARTPQEQVYNQIVADLVEAEKAPLAWMNQNGRVGMAAVKSQLAKVYLTMAGFPLSKGATHFKLAADKAFEVITYANANPTAIGLFPTYMNVHDERLENRLEHIFSLQYNVVVAGNPMGNMFPNFKAVTFAGPGGTGSTVPVAAFYNSYETGDLRAKDQEGWFYTTYFTNGNGARFNLGAPYIFKHFNFVANGIEGIPGTRNDNLNVPQIRYAEVLLTYAEAQNELGPPTQAAYDAYKRVRDRAKLTTPAIGTFTQASFREAVWRERWWELCYEQITWYDMVRLRRSFNPTTRQFVNFVGAISPSSNAPYQEKHLLFPIPRPELLNNPNLKTQNPGYPGV</sequence>
<protein>
    <submittedName>
        <fullName evidence="9">Carbohydrate-binding protein SusD</fullName>
    </submittedName>
</protein>
<keyword evidence="4" id="KW-0472">Membrane</keyword>
<feature type="domain" description="SusD-like N-terminal" evidence="8">
    <location>
        <begin position="27"/>
        <end position="229"/>
    </location>
</feature>
<comment type="similarity">
    <text evidence="2">Belongs to the SusD family.</text>
</comment>
<dbReference type="Proteomes" id="UP000187941">
    <property type="component" value="Chromosome"/>
</dbReference>
<dbReference type="EMBL" id="CP014263">
    <property type="protein sequence ID" value="AQG79556.1"/>
    <property type="molecule type" value="Genomic_DNA"/>
</dbReference>
<gene>
    <name evidence="9" type="ORF">AWR27_09605</name>
</gene>
<evidence type="ECO:0000259" key="7">
    <source>
        <dbReference type="Pfam" id="PF07980"/>
    </source>
</evidence>
<feature type="chain" id="PRO_5013111777" evidence="6">
    <location>
        <begin position="21"/>
        <end position="521"/>
    </location>
</feature>
<evidence type="ECO:0000256" key="4">
    <source>
        <dbReference type="ARBA" id="ARBA00023136"/>
    </source>
</evidence>
<dbReference type="Gene3D" id="1.25.40.390">
    <property type="match status" value="1"/>
</dbReference>
<evidence type="ECO:0000256" key="6">
    <source>
        <dbReference type="SAM" id="SignalP"/>
    </source>
</evidence>
<dbReference type="SUPFAM" id="SSF48452">
    <property type="entry name" value="TPR-like"/>
    <property type="match status" value="1"/>
</dbReference>
<dbReference type="Pfam" id="PF07980">
    <property type="entry name" value="SusD_RagB"/>
    <property type="match status" value="1"/>
</dbReference>
<comment type="subcellular location">
    <subcellularLocation>
        <location evidence="1">Cell outer membrane</location>
    </subcellularLocation>
</comment>
<evidence type="ECO:0000256" key="3">
    <source>
        <dbReference type="ARBA" id="ARBA00022729"/>
    </source>
</evidence>
<dbReference type="STRING" id="1178516.AWR27_09605"/>
<dbReference type="RefSeq" id="WP_077130990.1">
    <property type="nucleotide sequence ID" value="NZ_CP014263.1"/>
</dbReference>
<evidence type="ECO:0000313" key="9">
    <source>
        <dbReference type="EMBL" id="AQG79556.1"/>
    </source>
</evidence>
<keyword evidence="5" id="KW-0998">Cell outer membrane</keyword>
<dbReference type="KEGG" id="smon:AWR27_09605"/>
<reference evidence="9 10" key="1">
    <citation type="submission" date="2016-01" db="EMBL/GenBank/DDBJ databases">
        <authorList>
            <person name="Oliw E.H."/>
        </authorList>
    </citation>
    <scope>NUCLEOTIDE SEQUENCE [LARGE SCALE GENOMIC DNA]</scope>
    <source>
        <strain evidence="9 10">DY10</strain>
    </source>
</reference>
<evidence type="ECO:0000313" key="10">
    <source>
        <dbReference type="Proteomes" id="UP000187941"/>
    </source>
</evidence>
<dbReference type="GO" id="GO:0009279">
    <property type="term" value="C:cell outer membrane"/>
    <property type="evidence" value="ECO:0007669"/>
    <property type="project" value="UniProtKB-SubCell"/>
</dbReference>
<organism evidence="9 10">
    <name type="scientific">Spirosoma montaniterrae</name>
    <dbReference type="NCBI Taxonomy" id="1178516"/>
    <lineage>
        <taxon>Bacteria</taxon>
        <taxon>Pseudomonadati</taxon>
        <taxon>Bacteroidota</taxon>
        <taxon>Cytophagia</taxon>
        <taxon>Cytophagales</taxon>
        <taxon>Cytophagaceae</taxon>
        <taxon>Spirosoma</taxon>
    </lineage>
</organism>
<keyword evidence="10" id="KW-1185">Reference proteome</keyword>